<evidence type="ECO:0000313" key="2">
    <source>
        <dbReference type="EMBL" id="EGD79115.1"/>
    </source>
</evidence>
<dbReference type="Proteomes" id="UP000007799">
    <property type="component" value="Unassembled WGS sequence"/>
</dbReference>
<accession>F2UNB0</accession>
<name>F2UNB0_SALR5</name>
<gene>
    <name evidence="2" type="ORF">PTSG_12934</name>
</gene>
<feature type="compositionally biased region" description="Low complexity" evidence="1">
    <location>
        <begin position="221"/>
        <end position="241"/>
    </location>
</feature>
<protein>
    <submittedName>
        <fullName evidence="2">Uncharacterized protein</fullName>
    </submittedName>
</protein>
<reference evidence="2" key="1">
    <citation type="submission" date="2009-08" db="EMBL/GenBank/DDBJ databases">
        <title>Annotation of Salpingoeca rosetta.</title>
        <authorList>
            <consortium name="The Broad Institute Genome Sequencing Platform"/>
            <person name="Russ C."/>
            <person name="Cuomo C."/>
            <person name="Burger G."/>
            <person name="Gray M.W."/>
            <person name="Holland P.W.H."/>
            <person name="King N."/>
            <person name="Lang F.B.F."/>
            <person name="Roger A.J."/>
            <person name="Ruiz-Trillo I."/>
            <person name="Young S.K."/>
            <person name="Zeng Q."/>
            <person name="Gargeya S."/>
            <person name="Alvarado L."/>
            <person name="Berlin A."/>
            <person name="Chapman S.B."/>
            <person name="Chen Z."/>
            <person name="Freedman E."/>
            <person name="Gellesch M."/>
            <person name="Goldberg J."/>
            <person name="Griggs A."/>
            <person name="Gujja S."/>
            <person name="Heilman E."/>
            <person name="Heiman D."/>
            <person name="Howarth C."/>
            <person name="Mehta T."/>
            <person name="Neiman D."/>
            <person name="Pearson M."/>
            <person name="Roberts A."/>
            <person name="Saif S."/>
            <person name="Shea T."/>
            <person name="Shenoy N."/>
            <person name="Sisk P."/>
            <person name="Stolte C."/>
            <person name="Sykes S."/>
            <person name="White J."/>
            <person name="Yandava C."/>
            <person name="Haas B."/>
            <person name="Nusbaum C."/>
            <person name="Birren B."/>
        </authorList>
    </citation>
    <scope>NUCLEOTIDE SEQUENCE [LARGE SCALE GENOMIC DNA]</scope>
    <source>
        <strain evidence="2">ATCC 50818</strain>
    </source>
</reference>
<dbReference type="eggNOG" id="ENOG502SNM3">
    <property type="taxonomic scope" value="Eukaryota"/>
</dbReference>
<dbReference type="OrthoDB" id="42069at2759"/>
<dbReference type="InParanoid" id="F2UNB0"/>
<dbReference type="RefSeq" id="XP_004989200.1">
    <property type="nucleotide sequence ID" value="XM_004989143.1"/>
</dbReference>
<sequence length="621" mass="67115">MATPDQEQQRQRLIAGLKCAFDALDLVRVPSNAIDNMAHLVVTAMMGPHRVYHAVAHVFDVAPKDITQDPVAYLAAIFHDVVYLQLDGGIAPFFLPIFQRARLLPVPHAHNLSFITSEQRTTTTTTTTKHTTRRRHTTTTTIAAQERGSDTSSVQVIVSSPQLLASSPAGTLQRAFALSNPADLALMAGGAISDTSFQGEHTTDVTLPPIQPSAPSTRGLSRAASVDSSDSDATATTTTTTTIDNQDAATLASKNTMSSALQTTQSWWSQDDSSADVAAVSARRRTAAHRICYKVFGHVPGETLPFEIGAQGLNEFLSCVVAVDMLAPFLDEMQLLHLCVCIEATIPFRTQHSVDMLYTRCVAVATEDLLLAPAHAALAARRMMHSACQMAARDVGNFAYADTRGFLANTWKLLPELNPALRDTKAIAVQDWMAALAGNWGFFGFLQHNPALIFPHFDGCRTPEQQQQLEEQAVRNLQRGRAYLGARLLSASIVHALAGQQDTQAVQLLAHDSSDSDAEERTFDFEDGRAGCVAYVKALLGAGFDEVMSDSVCVAQTSCNVSLRVLECLEELHGGDSAEAVLGGCVKQCVAFHKGEMDASSFVRCLPQSVVDVVWRELGCF</sequence>
<dbReference type="GeneID" id="16069744"/>
<dbReference type="EMBL" id="GL832984">
    <property type="protein sequence ID" value="EGD79115.1"/>
    <property type="molecule type" value="Genomic_DNA"/>
</dbReference>
<organism evidence="3">
    <name type="scientific">Salpingoeca rosetta (strain ATCC 50818 / BSB-021)</name>
    <dbReference type="NCBI Taxonomy" id="946362"/>
    <lineage>
        <taxon>Eukaryota</taxon>
        <taxon>Choanoflagellata</taxon>
        <taxon>Craspedida</taxon>
        <taxon>Salpingoecidae</taxon>
        <taxon>Salpingoeca</taxon>
    </lineage>
</organism>
<feature type="region of interest" description="Disordered" evidence="1">
    <location>
        <begin position="120"/>
        <end position="139"/>
    </location>
</feature>
<dbReference type="AlphaFoldDB" id="F2UNB0"/>
<feature type="compositionally biased region" description="Low complexity" evidence="1">
    <location>
        <begin position="120"/>
        <end position="129"/>
    </location>
</feature>
<dbReference type="STRING" id="946362.F2UNB0"/>
<feature type="region of interest" description="Disordered" evidence="1">
    <location>
        <begin position="197"/>
        <end position="241"/>
    </location>
</feature>
<dbReference type="KEGG" id="sre:PTSG_12934"/>
<keyword evidence="3" id="KW-1185">Reference proteome</keyword>
<evidence type="ECO:0000256" key="1">
    <source>
        <dbReference type="SAM" id="MobiDB-lite"/>
    </source>
</evidence>
<proteinExistence type="predicted"/>
<evidence type="ECO:0000313" key="3">
    <source>
        <dbReference type="Proteomes" id="UP000007799"/>
    </source>
</evidence>